<evidence type="ECO:0008006" key="13">
    <source>
        <dbReference type="Google" id="ProtNLM"/>
    </source>
</evidence>
<evidence type="ECO:0000256" key="5">
    <source>
        <dbReference type="PROSITE-ProRule" id="PRU00023"/>
    </source>
</evidence>
<dbReference type="Gene3D" id="3.30.590.10">
    <property type="entry name" value="Glutamine synthetase/guanido kinase, catalytic domain"/>
    <property type="match status" value="1"/>
</dbReference>
<feature type="compositionally biased region" description="Low complexity" evidence="8">
    <location>
        <begin position="704"/>
        <end position="718"/>
    </location>
</feature>
<sequence length="1502" mass="166674">MPQNVNKKRPPSFDRYVYWRKIIPRGSQMTASNLRHWLSRGELDKLENVVLEGRGTRLLGESSPDLRTRIFLKGLPSYLTKISQIHDAVVRGSLSEVQRLVDGEPKKKLVIAKDSAGTPLIHKAVYYDHQNVLEWIIDNYPATVEQRDREGRTALHYCAACRDSEVVWDLLVDAGCDSSICDRRNNPAAYYLQHGSEIELPDPERMPGKRLRFKDNSKWAGTLDIKPSNIRIWIHNRDIGKLQHVLWEGHGAKLRCETSNNVRVRRFLEAVPFIQGTIKDLHAAVIKNDIDGFRKKLDEPVSPIILCAKDTNGLNVLHKAAGLGYLELAKEILDRYPSIVNAQDVDGRTPLHYAAVCRDGGVMYDLLVEYGADENKIDNKHKTAGSYKNRPADLDMSNLVMVPEAPRSSGTGPKNFDWRLIEQTHIQLPSGRLRHSTSHNNNTEEDSAFGSAESAKITDEIITPEIETPDEDKENSNLEESEEGVKNEPNAEEEEEEKEEEEVADTEPASDNNNNETESNENNENAEAATDNLEEEKSPNENEFNEATEEGEEVAEAVGSEEVEDQDEELVIGEEEALAVEEEQTGDIKDKNIEDEGQTTENEAENNDEGSAKEEAAKEEAAEEGAGEEGAAEEGTAEEETTEKNEESNAEQSVNEGNEENEQVDIQVNKNNDEEEITHQNGEEEEINSQGEEQAIASQDEAVEINSESVSNEPVSVIGNDGEHSSPSDENVDQVENSDANAPEGDNQTAKADENPAENEEQKETEEEATDSGVANTPNNEDQSAVEEKQEEGDNQPEDAAGEETEELLENGTMEQLAAIVLTGEGHRLIGRQSSNPELQAFIDNVPAYMAKIAAVHKASREGNLKDLQISLDRRKFAIAKDPSSPHGATPLHVAVIFGHTPIVRYLAGRFPETAHALDLDGRTPLHYAATLADNGHYYNLLLHLGANPLVQDNFGQKADFYKENQDDLSHKQLLRDFGAKESLADEMLVDKVKGVNGQGDKSSARRDVSELETLVTLERCFRLLTSGGLGGGGGGQNSSAQRRSSVPTTPSGSGSTSGSISKAGTLLGRCLRRSVFEAIKHRVTCMDHNLFDVIWPALKKYSNAYASSSNSLEQTANSNVRERRMSATSYDEDFTGNVVAPDFESYVVFAELLDPLIRDLHCVTVTGELPNQPKSRFFQEDESAQQQLQQRSSFIQASRAGEKSLQDTIDYLEARDIDPSGKHVMAGVVECTRNLADHQLPLTMRIKELEDTERIVTGALMANELSNILAEGSSEDEAGTYYTLSELLDPYNEVRGRLAATGLLLPITETENSDERRLHGKHWPYGRGVYVTSACDLAVWINVQDHLRIISCSSESRPAHMGRAYVRLARVVCVLDRNFNFKQHRKLGFLTSRPCALGNTLRFDIIVKLPGLSKDPEELKQLCVVRGLRIHPTLRKDTVRLGNQQSLSVGELQTYQDFERAVINILMLEKELALNSSTSIATVIANLFKRRRASGTRSVRP</sequence>
<dbReference type="InterPro" id="IPR022413">
    <property type="entry name" value="ATP-guanido_PTrfase_N"/>
</dbReference>
<dbReference type="InterPro" id="IPR036770">
    <property type="entry name" value="Ankyrin_rpt-contain_sf"/>
</dbReference>
<dbReference type="GO" id="GO:0005524">
    <property type="term" value="F:ATP binding"/>
    <property type="evidence" value="ECO:0007669"/>
    <property type="project" value="UniProtKB-UniRule"/>
</dbReference>
<feature type="repeat" description="ANK" evidence="5">
    <location>
        <begin position="921"/>
        <end position="954"/>
    </location>
</feature>
<feature type="compositionally biased region" description="Low complexity" evidence="8">
    <location>
        <begin position="506"/>
        <end position="531"/>
    </location>
</feature>
<organism evidence="11 12">
    <name type="scientific">Trichogramma kaykai</name>
    <dbReference type="NCBI Taxonomy" id="54128"/>
    <lineage>
        <taxon>Eukaryota</taxon>
        <taxon>Metazoa</taxon>
        <taxon>Ecdysozoa</taxon>
        <taxon>Arthropoda</taxon>
        <taxon>Hexapoda</taxon>
        <taxon>Insecta</taxon>
        <taxon>Pterygota</taxon>
        <taxon>Neoptera</taxon>
        <taxon>Endopterygota</taxon>
        <taxon>Hymenoptera</taxon>
        <taxon>Apocrita</taxon>
        <taxon>Proctotrupomorpha</taxon>
        <taxon>Chalcidoidea</taxon>
        <taxon>Trichogrammatidae</taxon>
        <taxon>Trichogramma</taxon>
    </lineage>
</organism>
<comment type="similarity">
    <text evidence="6">Belongs to the ATP:guanido phosphotransferase family.</text>
</comment>
<feature type="compositionally biased region" description="Basic and acidic residues" evidence="8">
    <location>
        <begin position="610"/>
        <end position="620"/>
    </location>
</feature>
<feature type="compositionally biased region" description="Acidic residues" evidence="8">
    <location>
        <begin position="621"/>
        <end position="641"/>
    </location>
</feature>
<evidence type="ECO:0000259" key="10">
    <source>
        <dbReference type="PROSITE" id="PS51510"/>
    </source>
</evidence>
<dbReference type="SMART" id="SM00248">
    <property type="entry name" value="ANK"/>
    <property type="match status" value="6"/>
</dbReference>
<feature type="repeat" description="ANK" evidence="5">
    <location>
        <begin position="887"/>
        <end position="907"/>
    </location>
</feature>
<keyword evidence="4 7" id="KW-0067">ATP-binding</keyword>
<feature type="compositionally biased region" description="Acidic residues" evidence="8">
    <location>
        <begin position="490"/>
        <end position="505"/>
    </location>
</feature>
<feature type="binding site" evidence="7">
    <location>
        <begin position="1227"/>
        <end position="1231"/>
    </location>
    <ligand>
        <name>ATP</name>
        <dbReference type="ChEBI" id="CHEBI:30616"/>
    </ligand>
</feature>
<protein>
    <recommendedName>
        <fullName evidence="13">Arginine kinase</fullName>
    </recommendedName>
</protein>
<feature type="binding site" evidence="7">
    <location>
        <begin position="1403"/>
        <end position="1407"/>
    </location>
    <ligand>
        <name>ATP</name>
        <dbReference type="ChEBI" id="CHEBI:30616"/>
    </ligand>
</feature>
<feature type="compositionally biased region" description="Polar residues" evidence="8">
    <location>
        <begin position="734"/>
        <end position="750"/>
    </location>
</feature>
<gene>
    <name evidence="11" type="ORF">TKK_006848</name>
</gene>
<evidence type="ECO:0000256" key="7">
    <source>
        <dbReference type="PROSITE-ProRule" id="PRU00843"/>
    </source>
</evidence>
<dbReference type="Proteomes" id="UP001627154">
    <property type="component" value="Unassembled WGS sequence"/>
</dbReference>
<feature type="compositionally biased region" description="Acidic residues" evidence="8">
    <location>
        <begin position="467"/>
        <end position="482"/>
    </location>
</feature>
<evidence type="ECO:0000313" key="12">
    <source>
        <dbReference type="Proteomes" id="UP001627154"/>
    </source>
</evidence>
<keyword evidence="2 7" id="KW-0547">Nucleotide-binding</keyword>
<feature type="compositionally biased region" description="Acidic residues" evidence="8">
    <location>
        <begin position="789"/>
        <end position="806"/>
    </location>
</feature>
<feature type="compositionally biased region" description="Acidic residues" evidence="8">
    <location>
        <begin position="755"/>
        <end position="770"/>
    </location>
</feature>
<dbReference type="SUPFAM" id="SSF48403">
    <property type="entry name" value="Ankyrin repeat"/>
    <property type="match status" value="1"/>
</dbReference>
<dbReference type="Pfam" id="PF12796">
    <property type="entry name" value="Ank_2"/>
    <property type="match status" value="3"/>
</dbReference>
<dbReference type="Pfam" id="PF00217">
    <property type="entry name" value="ATP-gua_Ptrans"/>
    <property type="match status" value="1"/>
</dbReference>
<evidence type="ECO:0000256" key="4">
    <source>
        <dbReference type="ARBA" id="ARBA00022840"/>
    </source>
</evidence>
<dbReference type="InterPro" id="IPR002110">
    <property type="entry name" value="Ankyrin_rpt"/>
</dbReference>
<dbReference type="InterPro" id="IPR014746">
    <property type="entry name" value="Gln_synth/guanido_kin_cat_dom"/>
</dbReference>
<dbReference type="PANTHER" id="PTHR24172">
    <property type="entry name" value="ANK_REP_REGION DOMAIN-CONTAINING PROTEIN"/>
    <property type="match status" value="1"/>
</dbReference>
<feature type="domain" description="Phosphagen kinase N-terminal" evidence="9">
    <location>
        <begin position="1049"/>
        <end position="1163"/>
    </location>
</feature>
<feature type="binding site" evidence="7">
    <location>
        <begin position="1427"/>
        <end position="1432"/>
    </location>
    <ligand>
        <name>ATP</name>
        <dbReference type="ChEBI" id="CHEBI:30616"/>
    </ligand>
</feature>
<feature type="repeat" description="ANK" evidence="5">
    <location>
        <begin position="346"/>
        <end position="379"/>
    </location>
</feature>
<dbReference type="Gene3D" id="1.25.40.20">
    <property type="entry name" value="Ankyrin repeat-containing domain"/>
    <property type="match status" value="3"/>
</dbReference>
<feature type="region of interest" description="Disordered" evidence="8">
    <location>
        <begin position="1032"/>
        <end position="1062"/>
    </location>
</feature>
<evidence type="ECO:0000256" key="6">
    <source>
        <dbReference type="PROSITE-ProRule" id="PRU00842"/>
    </source>
</evidence>
<dbReference type="PROSITE" id="PS51509">
    <property type="entry name" value="PHOSPHAGEN_KINASE_N"/>
    <property type="match status" value="1"/>
</dbReference>
<feature type="region of interest" description="Disordered" evidence="8">
    <location>
        <begin position="429"/>
        <end position="806"/>
    </location>
</feature>
<comment type="caution">
    <text evidence="11">The sequence shown here is derived from an EMBL/GenBank/DDBJ whole genome shotgun (WGS) entry which is preliminary data.</text>
</comment>
<evidence type="ECO:0000256" key="1">
    <source>
        <dbReference type="ARBA" id="ARBA00022679"/>
    </source>
</evidence>
<dbReference type="Pfam" id="PF02807">
    <property type="entry name" value="ATP-gua_PtransN"/>
    <property type="match status" value="1"/>
</dbReference>
<dbReference type="InterPro" id="IPR036802">
    <property type="entry name" value="ATP-guanido_PTrfase_N_sf"/>
</dbReference>
<feature type="compositionally biased region" description="Low complexity" evidence="8">
    <location>
        <begin position="1045"/>
        <end position="1062"/>
    </location>
</feature>
<dbReference type="PROSITE" id="PS51510">
    <property type="entry name" value="PHOSPHAGEN_KINASE_C"/>
    <property type="match status" value="1"/>
</dbReference>
<feature type="binding site" evidence="7">
    <location>
        <position position="1349"/>
    </location>
    <ligand>
        <name>ATP</name>
        <dbReference type="ChEBI" id="CHEBI:30616"/>
    </ligand>
</feature>
<feature type="repeat" description="ANK" evidence="5">
    <location>
        <begin position="150"/>
        <end position="183"/>
    </location>
</feature>
<feature type="domain" description="Phosphagen kinase C-terminal" evidence="10">
    <location>
        <begin position="1224"/>
        <end position="1473"/>
    </location>
</feature>
<feature type="compositionally biased region" description="Acidic residues" evidence="8">
    <location>
        <begin position="595"/>
        <end position="608"/>
    </location>
</feature>
<keyword evidence="5" id="KW-0040">ANK repeat</keyword>
<dbReference type="EMBL" id="JBJJXI010000055">
    <property type="protein sequence ID" value="KAL3399579.1"/>
    <property type="molecule type" value="Genomic_DNA"/>
</dbReference>
<comment type="caution">
    <text evidence="7">Lacks conserved residue(s) required for the propagation of feature annotation.</text>
</comment>
<evidence type="ECO:0000256" key="3">
    <source>
        <dbReference type="ARBA" id="ARBA00022777"/>
    </source>
</evidence>
<feature type="compositionally biased region" description="Acidic residues" evidence="8">
    <location>
        <begin position="543"/>
        <end position="585"/>
    </location>
</feature>
<dbReference type="PROSITE" id="PS50297">
    <property type="entry name" value="ANK_REP_REGION"/>
    <property type="match status" value="3"/>
</dbReference>
<dbReference type="Gene3D" id="1.10.135.10">
    <property type="entry name" value="ATP:guanido phosphotransferase, N-terminal domain"/>
    <property type="match status" value="1"/>
</dbReference>
<reference evidence="11 12" key="1">
    <citation type="journal article" date="2024" name="bioRxiv">
        <title>A reference genome for Trichogramma kaykai: A tiny desert-dwelling parasitoid wasp with competing sex-ratio distorters.</title>
        <authorList>
            <person name="Culotta J."/>
            <person name="Lindsey A.R."/>
        </authorList>
    </citation>
    <scope>NUCLEOTIDE SEQUENCE [LARGE SCALE GENOMIC DNA]</scope>
    <source>
        <strain evidence="11 12">KSX58</strain>
    </source>
</reference>
<evidence type="ECO:0000256" key="2">
    <source>
        <dbReference type="ARBA" id="ARBA00022741"/>
    </source>
</evidence>
<dbReference type="SUPFAM" id="SSF48034">
    <property type="entry name" value="Guanido kinase N-terminal domain"/>
    <property type="match status" value="1"/>
</dbReference>
<dbReference type="PROSITE" id="PS50088">
    <property type="entry name" value="ANK_REPEAT"/>
    <property type="match status" value="4"/>
</dbReference>
<keyword evidence="3 7" id="KW-0418">Kinase</keyword>
<feature type="compositionally biased region" description="Polar residues" evidence="8">
    <location>
        <begin position="773"/>
        <end position="783"/>
    </location>
</feature>
<keyword evidence="1 7" id="KW-0808">Transferase</keyword>
<name>A0ABD2X2S2_9HYME</name>
<dbReference type="SUPFAM" id="SSF55931">
    <property type="entry name" value="Glutamine synthetase/guanido kinase"/>
    <property type="match status" value="1"/>
</dbReference>
<dbReference type="PANTHER" id="PTHR24172:SF4">
    <property type="entry name" value="ANK_REP_REGION DOMAIN-CONTAINING PROTEIN"/>
    <property type="match status" value="1"/>
</dbReference>
<evidence type="ECO:0000259" key="9">
    <source>
        <dbReference type="PROSITE" id="PS51509"/>
    </source>
</evidence>
<keyword evidence="12" id="KW-1185">Reference proteome</keyword>
<proteinExistence type="inferred from homology"/>
<accession>A0ABD2X2S2</accession>
<dbReference type="InterPro" id="IPR022414">
    <property type="entry name" value="ATP-guanido_PTrfase_cat"/>
</dbReference>
<evidence type="ECO:0000313" key="11">
    <source>
        <dbReference type="EMBL" id="KAL3399579.1"/>
    </source>
</evidence>
<evidence type="ECO:0000256" key="8">
    <source>
        <dbReference type="SAM" id="MobiDB-lite"/>
    </source>
</evidence>
<dbReference type="GO" id="GO:0016301">
    <property type="term" value="F:kinase activity"/>
    <property type="evidence" value="ECO:0007669"/>
    <property type="project" value="UniProtKB-KW"/>
</dbReference>